<comment type="caution">
    <text evidence="1">The sequence shown here is derived from an EMBL/GenBank/DDBJ whole genome shotgun (WGS) entry which is preliminary data.</text>
</comment>
<dbReference type="EMBL" id="JACHMI010000001">
    <property type="protein sequence ID" value="MBB6547257.1"/>
    <property type="molecule type" value="Genomic_DNA"/>
</dbReference>
<name>A0A7X0NPJ0_9ACTN</name>
<dbReference type="AlphaFoldDB" id="A0A7X0NPJ0"/>
<reference evidence="1 2" key="1">
    <citation type="submission" date="2020-08" db="EMBL/GenBank/DDBJ databases">
        <title>Sequencing the genomes of 1000 actinobacteria strains.</title>
        <authorList>
            <person name="Klenk H.-P."/>
        </authorList>
    </citation>
    <scope>NUCLEOTIDE SEQUENCE [LARGE SCALE GENOMIC DNA]</scope>
    <source>
        <strain evidence="1 2">DSM 43768</strain>
    </source>
</reference>
<evidence type="ECO:0008006" key="3">
    <source>
        <dbReference type="Google" id="ProtNLM"/>
    </source>
</evidence>
<accession>A0A7X0NPJ0</accession>
<keyword evidence="2" id="KW-1185">Reference proteome</keyword>
<organism evidence="1 2">
    <name type="scientific">Nonomuraea rubra</name>
    <dbReference type="NCBI Taxonomy" id="46180"/>
    <lineage>
        <taxon>Bacteria</taxon>
        <taxon>Bacillati</taxon>
        <taxon>Actinomycetota</taxon>
        <taxon>Actinomycetes</taxon>
        <taxon>Streptosporangiales</taxon>
        <taxon>Streptosporangiaceae</taxon>
        <taxon>Nonomuraea</taxon>
    </lineage>
</organism>
<dbReference type="RefSeq" id="WP_185101927.1">
    <property type="nucleotide sequence ID" value="NZ_BAAAXY010000216.1"/>
</dbReference>
<evidence type="ECO:0000313" key="2">
    <source>
        <dbReference type="Proteomes" id="UP000565579"/>
    </source>
</evidence>
<evidence type="ECO:0000313" key="1">
    <source>
        <dbReference type="EMBL" id="MBB6547257.1"/>
    </source>
</evidence>
<protein>
    <recommendedName>
        <fullName evidence="3">Bacilysin biosynthesis protein BacA</fullName>
    </recommendedName>
</protein>
<sequence>MHSLNTTARTPITHVHTLGPSGTNLEAAAHAWLTPQGGGEVVLHASLESAIPLIPRTGTHALLACAVYPDLHTLVFSNLAALNMIDSFLMPTHNMVLASSGTTTPKIVATHQAPSSLVPDETDKRIVLSNAQAAIDCADGLADGCITTIVAARQRNLKIIHDFGPVPMIFTVHQVMPDGQGGRG</sequence>
<proteinExistence type="predicted"/>
<dbReference type="Proteomes" id="UP000565579">
    <property type="component" value="Unassembled WGS sequence"/>
</dbReference>
<gene>
    <name evidence="1" type="ORF">HD593_002052</name>
</gene>